<feature type="region of interest" description="Disordered" evidence="1">
    <location>
        <begin position="209"/>
        <end position="233"/>
    </location>
</feature>
<dbReference type="Gene3D" id="6.10.250.2670">
    <property type="match status" value="1"/>
</dbReference>
<dbReference type="PANTHER" id="PTHR10528:SF18">
    <property type="entry name" value="AF4_FMR2 FAMILY MEMBER 2"/>
    <property type="match status" value="1"/>
</dbReference>
<evidence type="ECO:0000256" key="1">
    <source>
        <dbReference type="SAM" id="MobiDB-lite"/>
    </source>
</evidence>
<protein>
    <submittedName>
        <fullName evidence="2">AF4/FMR2 family member 2</fullName>
    </submittedName>
</protein>
<evidence type="ECO:0000313" key="3">
    <source>
        <dbReference type="Proteomes" id="UP000646548"/>
    </source>
</evidence>
<organism evidence="2 3">
    <name type="scientific">Oryzias melastigma</name>
    <name type="common">Marine medaka</name>
    <dbReference type="NCBI Taxonomy" id="30732"/>
    <lineage>
        <taxon>Eukaryota</taxon>
        <taxon>Metazoa</taxon>
        <taxon>Chordata</taxon>
        <taxon>Craniata</taxon>
        <taxon>Vertebrata</taxon>
        <taxon>Euteleostomi</taxon>
        <taxon>Actinopterygii</taxon>
        <taxon>Neopterygii</taxon>
        <taxon>Teleostei</taxon>
        <taxon>Neoteleostei</taxon>
        <taxon>Acanthomorphata</taxon>
        <taxon>Ovalentaria</taxon>
        <taxon>Atherinomorphae</taxon>
        <taxon>Beloniformes</taxon>
        <taxon>Adrianichthyidae</taxon>
        <taxon>Oryziinae</taxon>
        <taxon>Oryzias</taxon>
    </lineage>
</organism>
<dbReference type="EMBL" id="WKFB01000839">
    <property type="protein sequence ID" value="KAF6717380.1"/>
    <property type="molecule type" value="Genomic_DNA"/>
</dbReference>
<dbReference type="GO" id="GO:0016607">
    <property type="term" value="C:nuclear speck"/>
    <property type="evidence" value="ECO:0007669"/>
    <property type="project" value="TreeGrafter"/>
</dbReference>
<comment type="caution">
    <text evidence="2">The sequence shown here is derived from an EMBL/GenBank/DDBJ whole genome shotgun (WGS) entry which is preliminary data.</text>
</comment>
<dbReference type="GO" id="GO:0043484">
    <property type="term" value="P:regulation of RNA splicing"/>
    <property type="evidence" value="ECO:0007669"/>
    <property type="project" value="TreeGrafter"/>
</dbReference>
<dbReference type="AlphaFoldDB" id="A0A834EXI9"/>
<dbReference type="InterPro" id="IPR007797">
    <property type="entry name" value="AF4/FMR2"/>
</dbReference>
<accession>A0A834EXI9</accession>
<dbReference type="Proteomes" id="UP000646548">
    <property type="component" value="Unassembled WGS sequence"/>
</dbReference>
<dbReference type="GO" id="GO:0002151">
    <property type="term" value="F:G-quadruplex RNA binding"/>
    <property type="evidence" value="ECO:0007669"/>
    <property type="project" value="TreeGrafter"/>
</dbReference>
<reference evidence="2" key="1">
    <citation type="journal article" name="BMC Genomics">
        <title>Long-read sequencing and de novo genome assembly of marine medaka (Oryzias melastigma).</title>
        <authorList>
            <person name="Liang P."/>
            <person name="Saqib H.S.A."/>
            <person name="Ni X."/>
            <person name="Shen Y."/>
        </authorList>
    </citation>
    <scope>NUCLEOTIDE SEQUENCE</scope>
    <source>
        <strain evidence="2">Bigg-433</strain>
    </source>
</reference>
<name>A0A834EXI9_ORYME</name>
<dbReference type="Pfam" id="PF05110">
    <property type="entry name" value="AF-4"/>
    <property type="match status" value="1"/>
</dbReference>
<gene>
    <name evidence="2" type="ORF">FQA47_015563</name>
</gene>
<evidence type="ECO:0000313" key="2">
    <source>
        <dbReference type="EMBL" id="KAF6717380.1"/>
    </source>
</evidence>
<dbReference type="PANTHER" id="PTHR10528">
    <property type="entry name" value="AF4/FMR2 FAMILY MEMBER"/>
    <property type="match status" value="1"/>
</dbReference>
<sequence length="233" mass="26840">MDLFEFDFFRDWELEQPCHLESDRSALKRREWERRTQEVQQDEDLFSTGFNLFGEPYKTNKGDALASRVQNTLGSYEEMKDLLTSHSNQSHLVGIPKGSTANNPATNAELFRKTRRGLPAFQRGPKRRHEWRRSRGKRREEDRKRAIFIIVMLSSHAATGCGELSNTHTSEFEKDEELHGLVKGLPWTEHPGDRPRFGVGAEQTGAAFVRSHRQQRESHYDRGAANTETRGAV</sequence>
<proteinExistence type="predicted"/>